<gene>
    <name evidence="12" type="ORF">BV898_12398</name>
</gene>
<dbReference type="PANTHER" id="PTHR28621">
    <property type="entry name" value="SELENOPROTEIN S"/>
    <property type="match status" value="1"/>
</dbReference>
<protein>
    <recommendedName>
        <fullName evidence="14">Selenoprotein S</fullName>
    </recommendedName>
</protein>
<keyword evidence="8 11" id="KW-1133">Transmembrane helix</keyword>
<accession>A0A1W0WE09</accession>
<organism evidence="12 13">
    <name type="scientific">Hypsibius exemplaris</name>
    <name type="common">Freshwater tardigrade</name>
    <dbReference type="NCBI Taxonomy" id="2072580"/>
    <lineage>
        <taxon>Eukaryota</taxon>
        <taxon>Metazoa</taxon>
        <taxon>Ecdysozoa</taxon>
        <taxon>Tardigrada</taxon>
        <taxon>Eutardigrada</taxon>
        <taxon>Parachela</taxon>
        <taxon>Hypsibioidea</taxon>
        <taxon>Hypsibiidae</taxon>
        <taxon>Hypsibius</taxon>
    </lineage>
</organism>
<dbReference type="AlphaFoldDB" id="A0A1W0WE09"/>
<proteinExistence type="inferred from homology"/>
<keyword evidence="7" id="KW-0712">Selenocysteine</keyword>
<dbReference type="GO" id="GO:0036513">
    <property type="term" value="C:Derlin-1 retrotranslocation complex"/>
    <property type="evidence" value="ECO:0007669"/>
    <property type="project" value="TreeGrafter"/>
</dbReference>
<evidence type="ECO:0000256" key="10">
    <source>
        <dbReference type="SAM" id="MobiDB-lite"/>
    </source>
</evidence>
<keyword evidence="5 11" id="KW-0812">Transmembrane</keyword>
<evidence type="ECO:0000256" key="3">
    <source>
        <dbReference type="ARBA" id="ARBA00011034"/>
    </source>
</evidence>
<feature type="transmembrane region" description="Helical" evidence="11">
    <location>
        <begin position="20"/>
        <end position="41"/>
    </location>
</feature>
<feature type="compositionally biased region" description="Basic and acidic residues" evidence="10">
    <location>
        <begin position="60"/>
        <end position="77"/>
    </location>
</feature>
<dbReference type="GO" id="GO:0030968">
    <property type="term" value="P:endoplasmic reticulum unfolded protein response"/>
    <property type="evidence" value="ECO:0007669"/>
    <property type="project" value="TreeGrafter"/>
</dbReference>
<reference evidence="13" key="1">
    <citation type="submission" date="2017-01" db="EMBL/GenBank/DDBJ databases">
        <title>Comparative genomics of anhydrobiosis in the tardigrade Hypsibius dujardini.</title>
        <authorList>
            <person name="Yoshida Y."/>
            <person name="Koutsovoulos G."/>
            <person name="Laetsch D."/>
            <person name="Stevens L."/>
            <person name="Kumar S."/>
            <person name="Horikawa D."/>
            <person name="Ishino K."/>
            <person name="Komine S."/>
            <person name="Tomita M."/>
            <person name="Blaxter M."/>
            <person name="Arakawa K."/>
        </authorList>
    </citation>
    <scope>NUCLEOTIDE SEQUENCE [LARGE SCALE GENOMIC DNA]</scope>
    <source>
        <strain evidence="13">Z151</strain>
    </source>
</reference>
<evidence type="ECO:0000256" key="1">
    <source>
        <dbReference type="ARBA" id="ARBA00004389"/>
    </source>
</evidence>
<keyword evidence="6" id="KW-0256">Endoplasmic reticulum</keyword>
<dbReference type="Proteomes" id="UP000192578">
    <property type="component" value="Unassembled WGS sequence"/>
</dbReference>
<dbReference type="EMBL" id="MTYJ01000125">
    <property type="protein sequence ID" value="OQV13363.1"/>
    <property type="molecule type" value="Genomic_DNA"/>
</dbReference>
<evidence type="ECO:0000256" key="2">
    <source>
        <dbReference type="ARBA" id="ARBA00004496"/>
    </source>
</evidence>
<evidence type="ECO:0000313" key="12">
    <source>
        <dbReference type="EMBL" id="OQV13363.1"/>
    </source>
</evidence>
<evidence type="ECO:0000256" key="5">
    <source>
        <dbReference type="ARBA" id="ARBA00022692"/>
    </source>
</evidence>
<keyword evidence="4" id="KW-0963">Cytoplasm</keyword>
<dbReference type="GO" id="GO:0036502">
    <property type="term" value="C:Derlin-1-VIMP complex"/>
    <property type="evidence" value="ECO:0007669"/>
    <property type="project" value="TreeGrafter"/>
</dbReference>
<evidence type="ECO:0000256" key="4">
    <source>
        <dbReference type="ARBA" id="ARBA00022490"/>
    </source>
</evidence>
<name>A0A1W0WE09_HYPEX</name>
<dbReference type="GO" id="GO:0030970">
    <property type="term" value="P:retrograde protein transport, ER to cytosol"/>
    <property type="evidence" value="ECO:0007669"/>
    <property type="project" value="TreeGrafter"/>
</dbReference>
<evidence type="ECO:0000256" key="11">
    <source>
        <dbReference type="SAM" id="Phobius"/>
    </source>
</evidence>
<feature type="region of interest" description="Disordered" evidence="10">
    <location>
        <begin position="143"/>
        <end position="179"/>
    </location>
</feature>
<feature type="region of interest" description="Disordered" evidence="10">
    <location>
        <begin position="60"/>
        <end position="129"/>
    </location>
</feature>
<comment type="subcellular location">
    <subcellularLocation>
        <location evidence="2">Cytoplasm</location>
    </subcellularLocation>
    <subcellularLocation>
        <location evidence="1">Endoplasmic reticulum membrane</location>
        <topology evidence="1">Single-pass membrane protein</topology>
    </subcellularLocation>
</comment>
<feature type="compositionally biased region" description="Basic and acidic residues" evidence="10">
    <location>
        <begin position="87"/>
        <end position="110"/>
    </location>
</feature>
<dbReference type="Pfam" id="PF06936">
    <property type="entry name" value="Selenoprotein_S"/>
    <property type="match status" value="1"/>
</dbReference>
<evidence type="ECO:0000256" key="7">
    <source>
        <dbReference type="ARBA" id="ARBA00022933"/>
    </source>
</evidence>
<dbReference type="InterPro" id="IPR009703">
    <property type="entry name" value="Selenoprotein_S"/>
</dbReference>
<keyword evidence="13" id="KW-1185">Reference proteome</keyword>
<evidence type="ECO:0000256" key="9">
    <source>
        <dbReference type="ARBA" id="ARBA00023136"/>
    </source>
</evidence>
<evidence type="ECO:0008006" key="14">
    <source>
        <dbReference type="Google" id="ProtNLM"/>
    </source>
</evidence>
<dbReference type="PANTHER" id="PTHR28621:SF1">
    <property type="entry name" value="SELENOPROTEIN S"/>
    <property type="match status" value="1"/>
</dbReference>
<keyword evidence="9 11" id="KW-0472">Membrane</keyword>
<comment type="caution">
    <text evidence="12">The sequence shown here is derived from an EMBL/GenBank/DDBJ whole genome shotgun (WGS) entry which is preliminary data.</text>
</comment>
<evidence type="ECO:0000256" key="6">
    <source>
        <dbReference type="ARBA" id="ARBA00022824"/>
    </source>
</evidence>
<sequence length="179" mass="19304">MPDAEGQATGWGFEAIQFFVLNFLATYGWIAAGVIALLFLIKWKVLPLVRLPVTEAAREASRNSEVERQLRQEEARNRQQAQFDAAAKLHADKQKEKDAEIARRRVEEGKNAAATASGGHRLGSTPSDEETLKAAAIYKKASGSRLRGADYNPLTGEGGSSTGYRPSGSGRRSCGPKGG</sequence>
<evidence type="ECO:0000256" key="8">
    <source>
        <dbReference type="ARBA" id="ARBA00022989"/>
    </source>
</evidence>
<comment type="similarity">
    <text evidence="3">Belongs to the selenoprotein S family.</text>
</comment>
<evidence type="ECO:0000313" key="13">
    <source>
        <dbReference type="Proteomes" id="UP000192578"/>
    </source>
</evidence>